<evidence type="ECO:0008006" key="3">
    <source>
        <dbReference type="Google" id="ProtNLM"/>
    </source>
</evidence>
<protein>
    <recommendedName>
        <fullName evidence="3">Tetratricopeptide repeat protein</fullName>
    </recommendedName>
</protein>
<name>A0ABR3U1U2_9PEZI</name>
<dbReference type="EMBL" id="JAKEKT020000005">
    <property type="protein sequence ID" value="KAL1649923.1"/>
    <property type="molecule type" value="Genomic_DNA"/>
</dbReference>
<reference evidence="1 2" key="1">
    <citation type="journal article" date="2023" name="Plant Dis.">
        <title>First Report of Diplodia intermedia Causing Canker and Dieback Diseases on Apple Trees in Canada.</title>
        <authorList>
            <person name="Ellouze W."/>
            <person name="Ilyukhin E."/>
            <person name="Sulman M."/>
            <person name="Ali S."/>
        </authorList>
    </citation>
    <scope>NUCLEOTIDE SEQUENCE [LARGE SCALE GENOMIC DNA]</scope>
    <source>
        <strain evidence="1 2">M45-28</strain>
    </source>
</reference>
<evidence type="ECO:0000313" key="2">
    <source>
        <dbReference type="Proteomes" id="UP001521184"/>
    </source>
</evidence>
<keyword evidence="2" id="KW-1185">Reference proteome</keyword>
<dbReference type="Proteomes" id="UP001521184">
    <property type="component" value="Unassembled WGS sequence"/>
</dbReference>
<accession>A0ABR3U1U2</accession>
<dbReference type="SUPFAM" id="SSF48452">
    <property type="entry name" value="TPR-like"/>
    <property type="match status" value="1"/>
</dbReference>
<comment type="caution">
    <text evidence="1">The sequence shown here is derived from an EMBL/GenBank/DDBJ whole genome shotgun (WGS) entry which is preliminary data.</text>
</comment>
<dbReference type="Gene3D" id="1.25.40.10">
    <property type="entry name" value="Tetratricopeptide repeat domain"/>
    <property type="match status" value="1"/>
</dbReference>
<dbReference type="InterPro" id="IPR011990">
    <property type="entry name" value="TPR-like_helical_dom_sf"/>
</dbReference>
<sequence>MLKWLKDSGLIRADPEKALALVDEMSKLGSSLDGPTAKKLCSDYQIDIHDIFFLARACIYPRNPPAARDLGKKIMLAASANGLNSATLYILSMAAKQDERLGVHAARRAYNSVELALARKHLRDLVERKNPEAMVFQARRLAADGRRKEAIAMLDDAINKYGACTSQYEDADTLHQQYSGQFFRDIENTTAKSPWYTLAELLIQEGMIDEAQAAYSEAAEKHDDPRAFQGLVQMMKKEHVYSARWVEYMTKAATSGSWTAMMSLGDFYSVSLEKIPPALRDEMRSLEESGDSVEWWYYYLDDNELARLGMPPGTKLIGADFWRGYNDPQTDSALHMVELNPRQALAMEWYEVAWRGQYCFSDEKDNLINEAMQKIVNRVTLQKGSKGGPQISEALRMRHRDQHHWSAEQASFERLSTELLEWRKRIFG</sequence>
<evidence type="ECO:0000313" key="1">
    <source>
        <dbReference type="EMBL" id="KAL1649923.1"/>
    </source>
</evidence>
<organism evidence="1 2">
    <name type="scientific">Diplodia intermedia</name>
    <dbReference type="NCBI Taxonomy" id="856260"/>
    <lineage>
        <taxon>Eukaryota</taxon>
        <taxon>Fungi</taxon>
        <taxon>Dikarya</taxon>
        <taxon>Ascomycota</taxon>
        <taxon>Pezizomycotina</taxon>
        <taxon>Dothideomycetes</taxon>
        <taxon>Dothideomycetes incertae sedis</taxon>
        <taxon>Botryosphaeriales</taxon>
        <taxon>Botryosphaeriaceae</taxon>
        <taxon>Diplodia</taxon>
    </lineage>
</organism>
<proteinExistence type="predicted"/>
<gene>
    <name evidence="1" type="ORF">SLS58_001299</name>
</gene>